<protein>
    <recommendedName>
        <fullName evidence="7">C3H1-type domain-containing protein</fullName>
    </recommendedName>
</protein>
<evidence type="ECO:0000256" key="1">
    <source>
        <dbReference type="ARBA" id="ARBA00022723"/>
    </source>
</evidence>
<dbReference type="Pfam" id="PF00642">
    <property type="entry name" value="zf-CCCH"/>
    <property type="match status" value="1"/>
</dbReference>
<organism evidence="8 9">
    <name type="scientific">Mycena sanguinolenta</name>
    <dbReference type="NCBI Taxonomy" id="230812"/>
    <lineage>
        <taxon>Eukaryota</taxon>
        <taxon>Fungi</taxon>
        <taxon>Dikarya</taxon>
        <taxon>Basidiomycota</taxon>
        <taxon>Agaricomycotina</taxon>
        <taxon>Agaricomycetes</taxon>
        <taxon>Agaricomycetidae</taxon>
        <taxon>Agaricales</taxon>
        <taxon>Marasmiineae</taxon>
        <taxon>Mycenaceae</taxon>
        <taxon>Mycena</taxon>
    </lineage>
</organism>
<keyword evidence="2" id="KW-0677">Repeat</keyword>
<dbReference type="GO" id="GO:0008270">
    <property type="term" value="F:zinc ion binding"/>
    <property type="evidence" value="ECO:0007669"/>
    <property type="project" value="UniProtKB-KW"/>
</dbReference>
<feature type="compositionally biased region" description="Acidic residues" evidence="6">
    <location>
        <begin position="348"/>
        <end position="360"/>
    </location>
</feature>
<dbReference type="Pfam" id="PF14608">
    <property type="entry name" value="zf-CCCH_2"/>
    <property type="match status" value="2"/>
</dbReference>
<dbReference type="InterPro" id="IPR036855">
    <property type="entry name" value="Znf_CCCH_sf"/>
</dbReference>
<feature type="domain" description="C3H1-type" evidence="7">
    <location>
        <begin position="263"/>
        <end position="291"/>
    </location>
</feature>
<dbReference type="InterPro" id="IPR045877">
    <property type="entry name" value="ZFP36-like"/>
</dbReference>
<name>A0A8H6XXR9_9AGAR</name>
<dbReference type="AlphaFoldDB" id="A0A8H6XXR9"/>
<keyword evidence="1 5" id="KW-0479">Metal-binding</keyword>
<dbReference type="PANTHER" id="PTHR12547">
    <property type="entry name" value="CCCH ZINC FINGER/TIS11-RELATED"/>
    <property type="match status" value="1"/>
</dbReference>
<feature type="zinc finger region" description="C3H1-type" evidence="5">
    <location>
        <begin position="51"/>
        <end position="78"/>
    </location>
</feature>
<feature type="region of interest" description="Disordered" evidence="6">
    <location>
        <begin position="298"/>
        <end position="321"/>
    </location>
</feature>
<evidence type="ECO:0000313" key="9">
    <source>
        <dbReference type="Proteomes" id="UP000623467"/>
    </source>
</evidence>
<feature type="region of interest" description="Disordered" evidence="6">
    <location>
        <begin position="150"/>
        <end position="172"/>
    </location>
</feature>
<evidence type="ECO:0000256" key="2">
    <source>
        <dbReference type="ARBA" id="ARBA00022737"/>
    </source>
</evidence>
<proteinExistence type="predicted"/>
<keyword evidence="3 5" id="KW-0863">Zinc-finger</keyword>
<dbReference type="EMBL" id="JACAZH010000017">
    <property type="protein sequence ID" value="KAF7348319.1"/>
    <property type="molecule type" value="Genomic_DNA"/>
</dbReference>
<feature type="compositionally biased region" description="Low complexity" evidence="6">
    <location>
        <begin position="150"/>
        <end position="167"/>
    </location>
</feature>
<feature type="zinc finger region" description="C3H1-type" evidence="5">
    <location>
        <begin position="263"/>
        <end position="291"/>
    </location>
</feature>
<dbReference type="InterPro" id="IPR000571">
    <property type="entry name" value="Znf_CCCH"/>
</dbReference>
<accession>A0A8H6XXR9</accession>
<dbReference type="OrthoDB" id="411372at2759"/>
<reference evidence="8" key="1">
    <citation type="submission" date="2020-05" db="EMBL/GenBank/DDBJ databases">
        <title>Mycena genomes resolve the evolution of fungal bioluminescence.</title>
        <authorList>
            <person name="Tsai I.J."/>
        </authorList>
    </citation>
    <scope>NUCLEOTIDE SEQUENCE</scope>
    <source>
        <strain evidence="8">160909Yilan</strain>
    </source>
</reference>
<evidence type="ECO:0000256" key="5">
    <source>
        <dbReference type="PROSITE-ProRule" id="PRU00723"/>
    </source>
</evidence>
<dbReference type="SUPFAM" id="SSF90229">
    <property type="entry name" value="CCCH zinc finger"/>
    <property type="match status" value="2"/>
</dbReference>
<feature type="compositionally biased region" description="Polar residues" evidence="6">
    <location>
        <begin position="390"/>
        <end position="417"/>
    </location>
</feature>
<feature type="compositionally biased region" description="Basic and acidic residues" evidence="6">
    <location>
        <begin position="305"/>
        <end position="321"/>
    </location>
</feature>
<feature type="domain" description="C3H1-type" evidence="7">
    <location>
        <begin position="16"/>
        <end position="45"/>
    </location>
</feature>
<dbReference type="SMART" id="SM00356">
    <property type="entry name" value="ZnF_C3H1"/>
    <property type="match status" value="3"/>
</dbReference>
<feature type="region of interest" description="Disordered" evidence="6">
    <location>
        <begin position="344"/>
        <end position="371"/>
    </location>
</feature>
<dbReference type="GO" id="GO:0003729">
    <property type="term" value="F:mRNA binding"/>
    <property type="evidence" value="ECO:0007669"/>
    <property type="project" value="InterPro"/>
</dbReference>
<evidence type="ECO:0000259" key="7">
    <source>
        <dbReference type="PROSITE" id="PS50103"/>
    </source>
</evidence>
<dbReference type="PROSITE" id="PS50103">
    <property type="entry name" value="ZF_C3H1"/>
    <property type="match status" value="3"/>
</dbReference>
<keyword evidence="9" id="KW-1185">Reference proteome</keyword>
<feature type="region of interest" description="Disordered" evidence="6">
    <location>
        <begin position="387"/>
        <end position="417"/>
    </location>
</feature>
<evidence type="ECO:0000256" key="6">
    <source>
        <dbReference type="SAM" id="MobiDB-lite"/>
    </source>
</evidence>
<keyword evidence="4 5" id="KW-0862">Zinc</keyword>
<feature type="zinc finger region" description="C3H1-type" evidence="5">
    <location>
        <begin position="16"/>
        <end position="45"/>
    </location>
</feature>
<comment type="caution">
    <text evidence="8">The sequence shown here is derived from an EMBL/GenBank/DDBJ whole genome shotgun (WGS) entry which is preliminary data.</text>
</comment>
<evidence type="ECO:0000256" key="3">
    <source>
        <dbReference type="ARBA" id="ARBA00022771"/>
    </source>
</evidence>
<dbReference type="Gene3D" id="4.10.1000.10">
    <property type="entry name" value="Zinc finger, CCCH-type"/>
    <property type="match status" value="2"/>
</dbReference>
<evidence type="ECO:0000256" key="4">
    <source>
        <dbReference type="ARBA" id="ARBA00022833"/>
    </source>
</evidence>
<sequence length="438" mass="47640">MTQLAPSTPKKPPHKKRHTKPCRYFQVGRCPHKQQEDCDFAHVFSDPRASLPPAKQCRYYLQGKCTNGIWCQYLHGQTSAGSDDHSLLKDYQSGRVDFNTLQMNVPPTAYVPSHFNVPVHAAPTLWHNPVELDPPSHLLPGNLMVSPGTSPDSIDFATSSSSPTSSMSEEDAPEQHYSYFSPESQLAIGIPSVGATYEDSIQPYSPLSLSVVPVGYGLAPLYDIQLFSPTTSASAGFYSPAGLASKPQPSRPLIDRERAKLATYRTKPCRYVVAGTVCPNGDACTFIHAISDKIDPPLSVPEPGKLQHELPSKPLSTKEENSRKGFFPISWRVIGGGVTLGGVKAETSDDDSDLFSDDSSELQGRSRPMSRELEVGIASSEDLHTIEFPSINSNADTDDSTTPTEQHARQRASSIPSTPITLHVDHVRLFSAESPGGL</sequence>
<dbReference type="PANTHER" id="PTHR12547:SF18">
    <property type="entry name" value="PROTEIN TIS11"/>
    <property type="match status" value="1"/>
</dbReference>
<feature type="domain" description="C3H1-type" evidence="7">
    <location>
        <begin position="51"/>
        <end position="78"/>
    </location>
</feature>
<gene>
    <name evidence="8" type="ORF">MSAN_01785700</name>
</gene>
<dbReference type="Proteomes" id="UP000623467">
    <property type="component" value="Unassembled WGS sequence"/>
</dbReference>
<evidence type="ECO:0000313" key="8">
    <source>
        <dbReference type="EMBL" id="KAF7348319.1"/>
    </source>
</evidence>